<name>A0A8B7ZG73_ACAPL</name>
<dbReference type="Gene3D" id="2.120.10.30">
    <property type="entry name" value="TolB, C-terminal domain"/>
    <property type="match status" value="2"/>
</dbReference>
<keyword evidence="2" id="KW-1185">Reference proteome</keyword>
<evidence type="ECO:0000256" key="1">
    <source>
        <dbReference type="SAM" id="MobiDB-lite"/>
    </source>
</evidence>
<dbReference type="GeneID" id="110986360"/>
<dbReference type="GO" id="GO:0000209">
    <property type="term" value="P:protein polyubiquitination"/>
    <property type="evidence" value="ECO:0007669"/>
    <property type="project" value="TreeGrafter"/>
</dbReference>
<dbReference type="PANTHER" id="PTHR24104">
    <property type="entry name" value="E3 UBIQUITIN-PROTEIN LIGASE NHLRC1-RELATED"/>
    <property type="match status" value="1"/>
</dbReference>
<dbReference type="GO" id="GO:0061630">
    <property type="term" value="F:ubiquitin protein ligase activity"/>
    <property type="evidence" value="ECO:0007669"/>
    <property type="project" value="TreeGrafter"/>
</dbReference>
<dbReference type="InterPro" id="IPR050952">
    <property type="entry name" value="TRIM-NHL_E3_ligases"/>
</dbReference>
<dbReference type="AlphaFoldDB" id="A0A8B7ZG73"/>
<gene>
    <name evidence="3 4 5" type="primary">LOC110986360</name>
</gene>
<sequence>MMASVKRQGGMRRQGEGVIRSATWGPGSTSAPKSPVSPPIGAVNTKAPNCPVFLGDVSHSTFVFINNGTVPNKGMADQHQSAQTAVTTNKVMMKWEGKVRESSFGEQMKKLALVDDIAAFSDNEIVALDRRHTQLITFYQDSKQEVFSQEMPLTLTNPSHICVSKDDHIIVLDVQKVKFFRRGYPYLLRHFEPGRNLGNPSCLASDDKNRIAVGYEDTNKISLHSSDDGSLIKELSAPKIGEQLTAHENHFIYITKDKRKLLAVDIDGNFVFSAVIHSSVPESKAHGLCCDSHGNIYVTVHAGQLLEGDIQYFSPDGRYKGHVERIAFTPAGITFTPAGALALAAEGTVKIFPSWPEILSHSTLRRNERK</sequence>
<dbReference type="Proteomes" id="UP000694845">
    <property type="component" value="Unplaced"/>
</dbReference>
<dbReference type="InterPro" id="IPR011042">
    <property type="entry name" value="6-blade_b-propeller_TolB-like"/>
</dbReference>
<reference evidence="3 4" key="1">
    <citation type="submission" date="2025-04" db="UniProtKB">
        <authorList>
            <consortium name="RefSeq"/>
        </authorList>
    </citation>
    <scope>IDENTIFICATION</scope>
</reference>
<organism evidence="2 3">
    <name type="scientific">Acanthaster planci</name>
    <name type="common">Crown-of-thorns starfish</name>
    <dbReference type="NCBI Taxonomy" id="133434"/>
    <lineage>
        <taxon>Eukaryota</taxon>
        <taxon>Metazoa</taxon>
        <taxon>Echinodermata</taxon>
        <taxon>Eleutherozoa</taxon>
        <taxon>Asterozoa</taxon>
        <taxon>Asteroidea</taxon>
        <taxon>Valvatacea</taxon>
        <taxon>Valvatida</taxon>
        <taxon>Acanthasteridae</taxon>
        <taxon>Acanthaster</taxon>
    </lineage>
</organism>
<protein>
    <submittedName>
        <fullName evidence="3 4">Uncharacterized protein LOC110986360</fullName>
    </submittedName>
</protein>
<dbReference type="GO" id="GO:0008270">
    <property type="term" value="F:zinc ion binding"/>
    <property type="evidence" value="ECO:0007669"/>
    <property type="project" value="UniProtKB-KW"/>
</dbReference>
<evidence type="ECO:0000313" key="5">
    <source>
        <dbReference type="RefSeq" id="XP_022103867.1"/>
    </source>
</evidence>
<dbReference type="PANTHER" id="PTHR24104:SF25">
    <property type="entry name" value="PROTEIN LIN-41"/>
    <property type="match status" value="1"/>
</dbReference>
<dbReference type="SUPFAM" id="SSF101898">
    <property type="entry name" value="NHL repeat"/>
    <property type="match status" value="1"/>
</dbReference>
<feature type="region of interest" description="Disordered" evidence="1">
    <location>
        <begin position="1"/>
        <end position="40"/>
    </location>
</feature>
<evidence type="ECO:0000313" key="2">
    <source>
        <dbReference type="Proteomes" id="UP000694845"/>
    </source>
</evidence>
<evidence type="ECO:0000313" key="3">
    <source>
        <dbReference type="RefSeq" id="XP_022103865.1"/>
    </source>
</evidence>
<dbReference type="RefSeq" id="XP_022103867.1">
    <property type="nucleotide sequence ID" value="XM_022248175.1"/>
</dbReference>
<evidence type="ECO:0000313" key="4">
    <source>
        <dbReference type="RefSeq" id="XP_022103866.1"/>
    </source>
</evidence>
<dbReference type="OrthoDB" id="10458503at2759"/>
<dbReference type="GO" id="GO:0043161">
    <property type="term" value="P:proteasome-mediated ubiquitin-dependent protein catabolic process"/>
    <property type="evidence" value="ECO:0007669"/>
    <property type="project" value="TreeGrafter"/>
</dbReference>
<dbReference type="KEGG" id="aplc:110986360"/>
<dbReference type="RefSeq" id="XP_022103865.1">
    <property type="nucleotide sequence ID" value="XM_022248173.1"/>
</dbReference>
<accession>A0A8B7ZG73</accession>
<dbReference type="RefSeq" id="XP_022103866.1">
    <property type="nucleotide sequence ID" value="XM_022248174.1"/>
</dbReference>
<proteinExistence type="predicted"/>